<dbReference type="Pfam" id="PF13191">
    <property type="entry name" value="AAA_16"/>
    <property type="match status" value="1"/>
</dbReference>
<reference evidence="2 3" key="1">
    <citation type="submission" date="2019-06" db="EMBL/GenBank/DDBJ databases">
        <title>Whole genome shotgun sequence of Corynebacterium variabile NBRC 15286.</title>
        <authorList>
            <person name="Hosoyama A."/>
            <person name="Uohara A."/>
            <person name="Ohji S."/>
            <person name="Ichikawa N."/>
        </authorList>
    </citation>
    <scope>NUCLEOTIDE SEQUENCE [LARGE SCALE GENOMIC DNA]</scope>
    <source>
        <strain evidence="2 3">NBRC 15286</strain>
    </source>
</reference>
<dbReference type="InterPro" id="IPR041664">
    <property type="entry name" value="AAA_16"/>
</dbReference>
<name>A0A4Y4C1C0_9CORY</name>
<dbReference type="Proteomes" id="UP000319986">
    <property type="component" value="Unassembled WGS sequence"/>
</dbReference>
<feature type="domain" description="Orc1-like AAA ATPase" evidence="1">
    <location>
        <begin position="2"/>
        <end position="170"/>
    </location>
</feature>
<dbReference type="AlphaFoldDB" id="A0A4Y4C1C0"/>
<evidence type="ECO:0000313" key="2">
    <source>
        <dbReference type="EMBL" id="GEC85652.1"/>
    </source>
</evidence>
<dbReference type="SUPFAM" id="SSF52540">
    <property type="entry name" value="P-loop containing nucleoside triphosphate hydrolases"/>
    <property type="match status" value="1"/>
</dbReference>
<protein>
    <submittedName>
        <fullName evidence="2">ATPase</fullName>
    </submittedName>
</protein>
<dbReference type="Gene3D" id="3.40.50.300">
    <property type="entry name" value="P-loop containing nucleotide triphosphate hydrolases"/>
    <property type="match status" value="1"/>
</dbReference>
<accession>A0A4Y4C1C0</accession>
<dbReference type="InterPro" id="IPR027417">
    <property type="entry name" value="P-loop_NTPase"/>
</dbReference>
<evidence type="ECO:0000259" key="1">
    <source>
        <dbReference type="Pfam" id="PF13191"/>
    </source>
</evidence>
<proteinExistence type="predicted"/>
<sequence>MFAGRTDVLDAANEALEVAAFDGRTARPLILVGPRGVGKTVTLGEISHAAAEQLSWPTVHVEAKRSDLIGDLTSKLRAARELFEGITPTDSGTSRRVQLIGAKVQASIPGIGGGVEVSREEDSSPESLGSVLRSTMTAAMSRDAGLLVTLDELQNATAAELHELGGVLQETVPENWPLVIAVAALPSLREKRDKQLPTYLERAEWHPLESLAGPDAREALTAPAGQSGRPMDPDAADHLIAQTGGYPYAIQVAGHFAWRASHGSDRITGEHAHAALPRIAADLEQLFLSRWEDASDRERDYLTALAAAESTVDEPNGGQVADAMGAEIRSVSYLRDRLIKKGTIYRSGSGGLHFITPGMGAWVRRHTAD</sequence>
<organism evidence="2 3">
    <name type="scientific">Corynebacterium variabile</name>
    <dbReference type="NCBI Taxonomy" id="1727"/>
    <lineage>
        <taxon>Bacteria</taxon>
        <taxon>Bacillati</taxon>
        <taxon>Actinomycetota</taxon>
        <taxon>Actinomycetes</taxon>
        <taxon>Mycobacteriales</taxon>
        <taxon>Corynebacteriaceae</taxon>
        <taxon>Corynebacterium</taxon>
    </lineage>
</organism>
<gene>
    <name evidence="2" type="ORF">CVA01_09660</name>
</gene>
<comment type="caution">
    <text evidence="2">The sequence shown here is derived from an EMBL/GenBank/DDBJ whole genome shotgun (WGS) entry which is preliminary data.</text>
</comment>
<dbReference type="EMBL" id="BJNT01000006">
    <property type="protein sequence ID" value="GEC85652.1"/>
    <property type="molecule type" value="Genomic_DNA"/>
</dbReference>
<evidence type="ECO:0000313" key="3">
    <source>
        <dbReference type="Proteomes" id="UP000319986"/>
    </source>
</evidence>